<proteinExistence type="predicted"/>
<dbReference type="EMBL" id="CM055104">
    <property type="protein sequence ID" value="KAJ7532513.1"/>
    <property type="molecule type" value="Genomic_DNA"/>
</dbReference>
<keyword evidence="2" id="KW-1185">Reference proteome</keyword>
<gene>
    <name evidence="1" type="ORF">O6H91_13G007100</name>
</gene>
<sequence length="459" mass="52512">MSRKKKLPSRKRGVQKERSSKKRKATNLWKSSLDKSPELICEISDGTSNGCNDPGPENVEKSFQQKCSEKKQQLVNASSSVRGSARILQCDLQYHEQKTSQRGSETAYYAVTGEELEVHKITWELNRLNPDHNQIRDEADQISSSAPAHKAVVDIWTREQEISLHKAYFNQKPSQYFWRDVAKQVPGKTANECFHKFYSAHPTPPVQQAHARRCYMMSPIKKLRKMLSPSRLILQTKNRGGTDRSWLDESRKTMLRKQQKKDKAYEEDAFADLEQESRADGHNVARNHVIACAEQDPLTNHRSTDEHHSYNTLSDTSLNHKAGVLLDVSHTHSLKKRYPKLDHAAPGQDYSPEVLKKSKDMRHLDRYVNILICRHRATKKQKQIGKVETKMATLSCKNESLDLISAKAAVIAGARDILKNKGLIEKEIPCVDEVYDEDMEQNSHVDDDDICDHPDFFVS</sequence>
<evidence type="ECO:0000313" key="2">
    <source>
        <dbReference type="Proteomes" id="UP001162992"/>
    </source>
</evidence>
<comment type="caution">
    <text evidence="1">The sequence shown here is derived from an EMBL/GenBank/DDBJ whole genome shotgun (WGS) entry which is preliminary data.</text>
</comment>
<dbReference type="Proteomes" id="UP001162992">
    <property type="component" value="Chromosome 13"/>
</dbReference>
<protein>
    <submittedName>
        <fullName evidence="1">Uncharacterized protein</fullName>
    </submittedName>
</protein>
<reference evidence="2" key="1">
    <citation type="journal article" date="2024" name="Proc. Natl. Acad. Sci. U.S.A.">
        <title>Extraordinary preservation of gene collinearity over three hundred million years revealed in homosporous lycophytes.</title>
        <authorList>
            <person name="Li C."/>
            <person name="Wickell D."/>
            <person name="Kuo L.Y."/>
            <person name="Chen X."/>
            <person name="Nie B."/>
            <person name="Liao X."/>
            <person name="Peng D."/>
            <person name="Ji J."/>
            <person name="Jenkins J."/>
            <person name="Williams M."/>
            <person name="Shu S."/>
            <person name="Plott C."/>
            <person name="Barry K."/>
            <person name="Rajasekar S."/>
            <person name="Grimwood J."/>
            <person name="Han X."/>
            <person name="Sun S."/>
            <person name="Hou Z."/>
            <person name="He W."/>
            <person name="Dai G."/>
            <person name="Sun C."/>
            <person name="Schmutz J."/>
            <person name="Leebens-Mack J.H."/>
            <person name="Li F.W."/>
            <person name="Wang L."/>
        </authorList>
    </citation>
    <scope>NUCLEOTIDE SEQUENCE [LARGE SCALE GENOMIC DNA]</scope>
    <source>
        <strain evidence="2">cv. PW_Plant_1</strain>
    </source>
</reference>
<evidence type="ECO:0000313" key="1">
    <source>
        <dbReference type="EMBL" id="KAJ7532513.1"/>
    </source>
</evidence>
<organism evidence="1 2">
    <name type="scientific">Diphasiastrum complanatum</name>
    <name type="common">Issler's clubmoss</name>
    <name type="synonym">Lycopodium complanatum</name>
    <dbReference type="NCBI Taxonomy" id="34168"/>
    <lineage>
        <taxon>Eukaryota</taxon>
        <taxon>Viridiplantae</taxon>
        <taxon>Streptophyta</taxon>
        <taxon>Embryophyta</taxon>
        <taxon>Tracheophyta</taxon>
        <taxon>Lycopodiopsida</taxon>
        <taxon>Lycopodiales</taxon>
        <taxon>Lycopodiaceae</taxon>
        <taxon>Lycopodioideae</taxon>
        <taxon>Diphasiastrum</taxon>
    </lineage>
</organism>
<name>A0ACC2BRT9_DIPCM</name>
<accession>A0ACC2BRT9</accession>